<evidence type="ECO:0000256" key="1">
    <source>
        <dbReference type="SAM" id="MobiDB-lite"/>
    </source>
</evidence>
<dbReference type="AlphaFoldDB" id="A0A839AKR6"/>
<sequence>MARQPKPISPNFFSASKEFVLTNGPGGTTFGNSVVDYQIHRRRDVRNLGSSLGYLLTLKQRIIIPNQNGYQAGPTSNTSYDDYPAILVNSVDLKVNNKGSIVLQRIFPRTLNSAVSTSQSSDINKTSSASQETSSGSSNTNVNTFGVALSGGFFGELPMGSLTLDYSHTWENSTFGSHSDSTGTGTMQGATAGDSMSVKDWSAYGFLDAAAVNPTWIWGQSYPWDVIQYNQTNGTTINLPNFVVDRLMNGSLVLPPSQLSLFGLDFTMTAGWLIDFPDGVTEDETIQLTHTTMSFTASHSLSSGNISATLQSQTAANAAQYSSGVLDLSIYSIIPLNGAGPGNGAAIGFTATPFTIAPTKPSDTFKILSPANTLQVTGSGFDSVMTSKFTANPKMIFTFKISDYNIEYALMLMHWIGENSGACKVNWTVNKKNSGTLFVDSPEGEGGQGNVSSIELRNLDFTSINFHDYLVIGTNTVEVEVTPVNPGIANEYTLFAATVGEA</sequence>
<dbReference type="EMBL" id="JACFXV010000067">
    <property type="protein sequence ID" value="MBA5779462.1"/>
    <property type="molecule type" value="Genomic_DNA"/>
</dbReference>
<dbReference type="RefSeq" id="WP_182168281.1">
    <property type="nucleotide sequence ID" value="NZ_JACFXV010000067.1"/>
</dbReference>
<organism evidence="2 3">
    <name type="scientific">Stappia albiluteola</name>
    <dbReference type="NCBI Taxonomy" id="2758565"/>
    <lineage>
        <taxon>Bacteria</taxon>
        <taxon>Pseudomonadati</taxon>
        <taxon>Pseudomonadota</taxon>
        <taxon>Alphaproteobacteria</taxon>
        <taxon>Hyphomicrobiales</taxon>
        <taxon>Stappiaceae</taxon>
        <taxon>Stappia</taxon>
    </lineage>
</organism>
<gene>
    <name evidence="2" type="ORF">H2509_20210</name>
</gene>
<evidence type="ECO:0000313" key="3">
    <source>
        <dbReference type="Proteomes" id="UP000541109"/>
    </source>
</evidence>
<comment type="caution">
    <text evidence="2">The sequence shown here is derived from an EMBL/GenBank/DDBJ whole genome shotgun (WGS) entry which is preliminary data.</text>
</comment>
<feature type="compositionally biased region" description="Low complexity" evidence="1">
    <location>
        <begin position="124"/>
        <end position="141"/>
    </location>
</feature>
<reference evidence="2 3" key="1">
    <citation type="submission" date="2020-07" db="EMBL/GenBank/DDBJ databases">
        <title>Stappia sp., F7233, whole genome shotgun sequencing project.</title>
        <authorList>
            <person name="Jiang S."/>
            <person name="Liu Z.W."/>
            <person name="Du Z.J."/>
        </authorList>
    </citation>
    <scope>NUCLEOTIDE SEQUENCE [LARGE SCALE GENOMIC DNA]</scope>
    <source>
        <strain evidence="2 3">F7233</strain>
    </source>
</reference>
<keyword evidence="3" id="KW-1185">Reference proteome</keyword>
<dbReference type="Proteomes" id="UP000541109">
    <property type="component" value="Unassembled WGS sequence"/>
</dbReference>
<feature type="region of interest" description="Disordered" evidence="1">
    <location>
        <begin position="117"/>
        <end position="141"/>
    </location>
</feature>
<protein>
    <submittedName>
        <fullName evidence="2">Uncharacterized protein</fullName>
    </submittedName>
</protein>
<name>A0A839AKR6_9HYPH</name>
<evidence type="ECO:0000313" key="2">
    <source>
        <dbReference type="EMBL" id="MBA5779462.1"/>
    </source>
</evidence>
<proteinExistence type="predicted"/>
<accession>A0A839AKR6</accession>